<name>A0A427YAQ7_9TREE</name>
<feature type="compositionally biased region" description="Acidic residues" evidence="1">
    <location>
        <begin position="155"/>
        <end position="178"/>
    </location>
</feature>
<dbReference type="OrthoDB" id="10635912at2759"/>
<protein>
    <submittedName>
        <fullName evidence="2">Uncharacterized protein</fullName>
    </submittedName>
</protein>
<feature type="compositionally biased region" description="Acidic residues" evidence="1">
    <location>
        <begin position="273"/>
        <end position="295"/>
    </location>
</feature>
<gene>
    <name evidence="2" type="ORF">EHS24_000611</name>
</gene>
<feature type="compositionally biased region" description="Low complexity" evidence="1">
    <location>
        <begin position="21"/>
        <end position="30"/>
    </location>
</feature>
<proteinExistence type="predicted"/>
<feature type="compositionally biased region" description="Basic and acidic residues" evidence="1">
    <location>
        <begin position="143"/>
        <end position="154"/>
    </location>
</feature>
<evidence type="ECO:0000313" key="3">
    <source>
        <dbReference type="Proteomes" id="UP000279236"/>
    </source>
</evidence>
<organism evidence="2 3">
    <name type="scientific">Apiotrichum porosum</name>
    <dbReference type="NCBI Taxonomy" id="105984"/>
    <lineage>
        <taxon>Eukaryota</taxon>
        <taxon>Fungi</taxon>
        <taxon>Dikarya</taxon>
        <taxon>Basidiomycota</taxon>
        <taxon>Agaricomycotina</taxon>
        <taxon>Tremellomycetes</taxon>
        <taxon>Trichosporonales</taxon>
        <taxon>Trichosporonaceae</taxon>
        <taxon>Apiotrichum</taxon>
    </lineage>
</organism>
<accession>A0A427YAQ7</accession>
<feature type="compositionally biased region" description="Basic and acidic residues" evidence="1">
    <location>
        <begin position="1"/>
        <end position="12"/>
    </location>
</feature>
<evidence type="ECO:0000256" key="1">
    <source>
        <dbReference type="SAM" id="MobiDB-lite"/>
    </source>
</evidence>
<dbReference type="Proteomes" id="UP000279236">
    <property type="component" value="Unassembled WGS sequence"/>
</dbReference>
<dbReference type="GeneID" id="39585154"/>
<feature type="region of interest" description="Disordered" evidence="1">
    <location>
        <begin position="411"/>
        <end position="431"/>
    </location>
</feature>
<dbReference type="EMBL" id="RSCE01000001">
    <property type="protein sequence ID" value="RSH88084.1"/>
    <property type="molecule type" value="Genomic_DNA"/>
</dbReference>
<dbReference type="RefSeq" id="XP_028480292.1">
    <property type="nucleotide sequence ID" value="XM_028616435.1"/>
</dbReference>
<evidence type="ECO:0000313" key="2">
    <source>
        <dbReference type="EMBL" id="RSH88084.1"/>
    </source>
</evidence>
<sequence length="431" mass="46142">MQDQPAEHEFRKQPVSPPPGSDSDMGGLSSDGHEQPRPKSLLSSLLSDHSSPAKRPSTGYTSGPSAPSSAPSTAFSSPRAQDPVSILRRGSMGSDGEPFHLPFAHHHVPTPLPKALPLGTSPPPVDAAPHRSALTFAVAQPRAEQERIHASQHDDIDEGNDTDQGYEEDSEDGFSDDEPTFMMQAMARAREARARAPLVPIRAASVSPPRPAIVSPSRRGRGHIRVDPDVAQDHKSCTRHYSPPPSDARSSRSAPPGPRDGRAGSPVPSKHEDEDDDDDDEDDEERSDEEEEAQPEGEGRAAAAAVVHETTVTHDDEAVMSDASVDEAPMSTVRTILRRASEHLPSFRRPSFALSTLQSDAVDIVDKSPPAEDPVLSRARSLGARSHPVGILSTDGGAETSLRRVGILSADEGEGMARSRPMTCPVRRGEE</sequence>
<feature type="region of interest" description="Disordered" evidence="1">
    <location>
        <begin position="1"/>
        <end position="178"/>
    </location>
</feature>
<feature type="region of interest" description="Disordered" evidence="1">
    <location>
        <begin position="199"/>
        <end position="327"/>
    </location>
</feature>
<feature type="compositionally biased region" description="Basic and acidic residues" evidence="1">
    <location>
        <begin position="224"/>
        <end position="236"/>
    </location>
</feature>
<keyword evidence="3" id="KW-1185">Reference proteome</keyword>
<feature type="compositionally biased region" description="Pro residues" evidence="1">
    <location>
        <begin position="110"/>
        <end position="126"/>
    </location>
</feature>
<dbReference type="AlphaFoldDB" id="A0A427YAQ7"/>
<comment type="caution">
    <text evidence="2">The sequence shown here is derived from an EMBL/GenBank/DDBJ whole genome shotgun (WGS) entry which is preliminary data.</text>
</comment>
<feature type="compositionally biased region" description="Low complexity" evidence="1">
    <location>
        <begin position="40"/>
        <end position="78"/>
    </location>
</feature>
<reference evidence="2 3" key="1">
    <citation type="submission" date="2018-11" db="EMBL/GenBank/DDBJ databases">
        <title>Genome sequence of Apiotrichum porosum DSM 27194.</title>
        <authorList>
            <person name="Aliyu H."/>
            <person name="Gorte O."/>
            <person name="Ochsenreither K."/>
        </authorList>
    </citation>
    <scope>NUCLEOTIDE SEQUENCE [LARGE SCALE GENOMIC DNA]</scope>
    <source>
        <strain evidence="2 3">DSM 27194</strain>
    </source>
</reference>